<evidence type="ECO:0000313" key="1">
    <source>
        <dbReference type="EMBL" id="CAI9291405.1"/>
    </source>
</evidence>
<reference evidence="1" key="1">
    <citation type="submission" date="2023-04" db="EMBL/GenBank/DDBJ databases">
        <authorList>
            <person name="Vijverberg K."/>
            <person name="Xiong W."/>
            <person name="Schranz E."/>
        </authorList>
    </citation>
    <scope>NUCLEOTIDE SEQUENCE</scope>
</reference>
<accession>A0AA35ZF24</accession>
<evidence type="ECO:0000313" key="2">
    <source>
        <dbReference type="Proteomes" id="UP001177003"/>
    </source>
</evidence>
<dbReference type="Proteomes" id="UP001177003">
    <property type="component" value="Chromosome 6"/>
</dbReference>
<organism evidence="1 2">
    <name type="scientific">Lactuca saligna</name>
    <name type="common">Willowleaf lettuce</name>
    <dbReference type="NCBI Taxonomy" id="75948"/>
    <lineage>
        <taxon>Eukaryota</taxon>
        <taxon>Viridiplantae</taxon>
        <taxon>Streptophyta</taxon>
        <taxon>Embryophyta</taxon>
        <taxon>Tracheophyta</taxon>
        <taxon>Spermatophyta</taxon>
        <taxon>Magnoliopsida</taxon>
        <taxon>eudicotyledons</taxon>
        <taxon>Gunneridae</taxon>
        <taxon>Pentapetalae</taxon>
        <taxon>asterids</taxon>
        <taxon>campanulids</taxon>
        <taxon>Asterales</taxon>
        <taxon>Asteraceae</taxon>
        <taxon>Cichorioideae</taxon>
        <taxon>Cichorieae</taxon>
        <taxon>Lactucinae</taxon>
        <taxon>Lactuca</taxon>
    </lineage>
</organism>
<dbReference type="AlphaFoldDB" id="A0AA35ZF24"/>
<dbReference type="EMBL" id="OX465082">
    <property type="protein sequence ID" value="CAI9291405.1"/>
    <property type="molecule type" value="Genomic_DNA"/>
</dbReference>
<sequence length="99" mass="11612">MAQEIEKEKPRIGQCLPLWEELRLKIKDWCAKFHVNENHADKVFDKRLVSCEEAHIALMELMKWRTEGLDPVYAQAIQLKQRDPVTGKLQVDLSSCNFM</sequence>
<keyword evidence="2" id="KW-1185">Reference proteome</keyword>
<proteinExistence type="predicted"/>
<protein>
    <submittedName>
        <fullName evidence="1">Uncharacterized protein</fullName>
    </submittedName>
</protein>
<gene>
    <name evidence="1" type="ORF">LSALG_LOCUS30549</name>
</gene>
<name>A0AA35ZF24_LACSI</name>